<dbReference type="Pfam" id="PF18306">
    <property type="entry name" value="LDcluster4"/>
    <property type="match status" value="1"/>
</dbReference>
<reference evidence="1 2" key="1">
    <citation type="submission" date="2020-07" db="EMBL/GenBank/DDBJ databases">
        <title>Sequencing the genomes of 1000 actinobacteria strains.</title>
        <authorList>
            <person name="Klenk H.-P."/>
        </authorList>
    </citation>
    <scope>NUCLEOTIDE SEQUENCE [LARGE SCALE GENOMIC DNA]</scope>
    <source>
        <strain evidence="1 2">DSM 22083</strain>
    </source>
</reference>
<dbReference type="Gene3D" id="3.40.50.450">
    <property type="match status" value="1"/>
</dbReference>
<dbReference type="InterPro" id="IPR041164">
    <property type="entry name" value="LDcluster4"/>
</dbReference>
<dbReference type="InterPro" id="IPR052341">
    <property type="entry name" value="LOG_family_nucleotidases"/>
</dbReference>
<organism evidence="1 2">
    <name type="scientific">Microlunatus parietis</name>
    <dbReference type="NCBI Taxonomy" id="682979"/>
    <lineage>
        <taxon>Bacteria</taxon>
        <taxon>Bacillati</taxon>
        <taxon>Actinomycetota</taxon>
        <taxon>Actinomycetes</taxon>
        <taxon>Propionibacteriales</taxon>
        <taxon>Propionibacteriaceae</taxon>
        <taxon>Microlunatus</taxon>
    </lineage>
</organism>
<dbReference type="EMBL" id="JACCBU010000001">
    <property type="protein sequence ID" value="NYE74272.1"/>
    <property type="molecule type" value="Genomic_DNA"/>
</dbReference>
<gene>
    <name evidence="1" type="ORF">BKA15_005601</name>
</gene>
<keyword evidence="2" id="KW-1185">Reference proteome</keyword>
<dbReference type="AlphaFoldDB" id="A0A7Y9ICP5"/>
<dbReference type="PANTHER" id="PTHR43393:SF3">
    <property type="entry name" value="LYSINE DECARBOXYLASE-LIKE PROTEIN"/>
    <property type="match status" value="1"/>
</dbReference>
<evidence type="ECO:0000313" key="1">
    <source>
        <dbReference type="EMBL" id="NYE74272.1"/>
    </source>
</evidence>
<name>A0A7Y9ICP5_9ACTN</name>
<dbReference type="RefSeq" id="WP_179756455.1">
    <property type="nucleotide sequence ID" value="NZ_JACCBU010000001.1"/>
</dbReference>
<evidence type="ECO:0000313" key="2">
    <source>
        <dbReference type="Proteomes" id="UP000569914"/>
    </source>
</evidence>
<proteinExistence type="predicted"/>
<dbReference type="Proteomes" id="UP000569914">
    <property type="component" value="Unassembled WGS sequence"/>
</dbReference>
<sequence length="377" mass="41187">MTRRTIEIESLAAFDDHLASTSRLNGWFVQSVDLTERAAELDRVVVRGAVFLGCRFGPGVEERLRRRGALIFPTLPELPFDPYRPRLYSADDLYGDPADGRLVPYPSSPDAAIYAWAKEAQVHRSLDHSLAASLHDHAMSDALDEAMHGSAYQNGRRVVGIMGGHALARTDDAYWQAARLGADLTAAGRVVLTGGGPGAMEAANLGAYLSPEPEALVEARALLGKVTDYRVSIDDWVETGYQVRELLPAAKAGHSLGIPTWFYGHEPSNVFATEIAKYFANALREDTLLHRCRGGIVYLPGRAGTLQEIFQAVTENYYATDDSEIAPMILVGTDYWTRALPAWPLLAKIAEERSMAAVIACVDSVPEALDRLAEFSP</sequence>
<dbReference type="PANTHER" id="PTHR43393">
    <property type="entry name" value="CYTOKININ RIBOSIDE 5'-MONOPHOSPHATE PHOSPHORIBOHYDROLASE"/>
    <property type="match status" value="1"/>
</dbReference>
<dbReference type="SUPFAM" id="SSF102405">
    <property type="entry name" value="MCP/YpsA-like"/>
    <property type="match status" value="1"/>
</dbReference>
<accession>A0A7Y9ICP5</accession>
<comment type="caution">
    <text evidence="1">The sequence shown here is derived from an EMBL/GenBank/DDBJ whole genome shotgun (WGS) entry which is preliminary data.</text>
</comment>
<protein>
    <submittedName>
        <fullName evidence="1">Putative Rossmann-fold nucleotide-binding protein</fullName>
    </submittedName>
</protein>
<dbReference type="GO" id="GO:0005829">
    <property type="term" value="C:cytosol"/>
    <property type="evidence" value="ECO:0007669"/>
    <property type="project" value="TreeGrafter"/>
</dbReference>